<feature type="transmembrane region" description="Helical" evidence="1">
    <location>
        <begin position="61"/>
        <end position="84"/>
    </location>
</feature>
<feature type="transmembrane region" description="Helical" evidence="1">
    <location>
        <begin position="205"/>
        <end position="227"/>
    </location>
</feature>
<evidence type="ECO:0000313" key="2">
    <source>
        <dbReference type="EMBL" id="CAD8406316.1"/>
    </source>
</evidence>
<feature type="transmembrane region" description="Helical" evidence="1">
    <location>
        <begin position="170"/>
        <end position="193"/>
    </location>
</feature>
<organism evidence="2">
    <name type="scientific">Proboscia inermis</name>
    <dbReference type="NCBI Taxonomy" id="420281"/>
    <lineage>
        <taxon>Eukaryota</taxon>
        <taxon>Sar</taxon>
        <taxon>Stramenopiles</taxon>
        <taxon>Ochrophyta</taxon>
        <taxon>Bacillariophyta</taxon>
        <taxon>Coscinodiscophyceae</taxon>
        <taxon>Rhizosoleniophycidae</taxon>
        <taxon>Rhizosoleniales</taxon>
        <taxon>Rhizosoleniaceae</taxon>
        <taxon>Proboscia</taxon>
    </lineage>
</organism>
<evidence type="ECO:0000256" key="1">
    <source>
        <dbReference type="SAM" id="Phobius"/>
    </source>
</evidence>
<dbReference type="AlphaFoldDB" id="A0A7S0BXP4"/>
<feature type="transmembrane region" description="Helical" evidence="1">
    <location>
        <begin position="273"/>
        <end position="294"/>
    </location>
</feature>
<name>A0A7S0BXP4_9STRA</name>
<feature type="transmembrane region" description="Helical" evidence="1">
    <location>
        <begin position="239"/>
        <end position="261"/>
    </location>
</feature>
<protein>
    <submittedName>
        <fullName evidence="2">Uncharacterized protein</fullName>
    </submittedName>
</protein>
<keyword evidence="1" id="KW-1133">Transmembrane helix</keyword>
<proteinExistence type="predicted"/>
<keyword evidence="1" id="KW-0812">Transmembrane</keyword>
<accession>A0A7S0BXP4</accession>
<keyword evidence="1" id="KW-0472">Membrane</keyword>
<reference evidence="2" key="1">
    <citation type="submission" date="2021-01" db="EMBL/GenBank/DDBJ databases">
        <authorList>
            <person name="Corre E."/>
            <person name="Pelletier E."/>
            <person name="Niang G."/>
            <person name="Scheremetjew M."/>
            <person name="Finn R."/>
            <person name="Kale V."/>
            <person name="Holt S."/>
            <person name="Cochrane G."/>
            <person name="Meng A."/>
            <person name="Brown T."/>
            <person name="Cohen L."/>
        </authorList>
    </citation>
    <scope>NUCLEOTIDE SEQUENCE</scope>
    <source>
        <strain evidence="2">CCAP1064/1</strain>
    </source>
</reference>
<dbReference type="EMBL" id="HBEL01005083">
    <property type="protein sequence ID" value="CAD8406316.1"/>
    <property type="molecule type" value="Transcribed_RNA"/>
</dbReference>
<sequence length="304" mass="35630">MEESHEQAQDRKAKRIAFINSINKIDFFDPRKPWIVVPNGSFMGYFNWVPKRLRVGPWSPFPIAVLACVAYFIVINRPPVLLLLSTQNGQLVYHFPEAFSIMWYYNFFGFLWMCYVISCFPTLFVLVSFTMFSWLIMTIRHGISALAPFLEPDIYQSHAAILQLHELLRFWVLVSAIITFTVWNFLLAPLVYFILMNTQTQKKRFLKWAVSFEVFQVQVMVIVFAFLNTITSVEGNLLFTFSDLWFALMMHEIYAVFYVSFLDRFGVHLYPIFSPRTHFAAISYGFVFSMLYTAQKCANNILSM</sequence>
<gene>
    <name evidence="2" type="ORF">PINE0816_LOCUS2432</name>
</gene>